<feature type="chain" id="PRO_5026339980" evidence="3">
    <location>
        <begin position="20"/>
        <end position="471"/>
    </location>
</feature>
<keyword evidence="6" id="KW-1185">Reference proteome</keyword>
<accession>A0A6I4II98</accession>
<dbReference type="OrthoDB" id="9809549at2"/>
<feature type="domain" description="Serine aminopeptidase S33" evidence="4">
    <location>
        <begin position="197"/>
        <end position="293"/>
    </location>
</feature>
<gene>
    <name evidence="5" type="ORF">GO816_17950</name>
</gene>
<evidence type="ECO:0000256" key="2">
    <source>
        <dbReference type="SAM" id="MobiDB-lite"/>
    </source>
</evidence>
<feature type="signal peptide" evidence="3">
    <location>
        <begin position="1"/>
        <end position="19"/>
    </location>
</feature>
<name>A0A6I4II98_9SPHI</name>
<protein>
    <submittedName>
        <fullName evidence="5">Alpha/beta fold hydrolase</fullName>
    </submittedName>
</protein>
<dbReference type="InterPro" id="IPR029058">
    <property type="entry name" value="AB_hydrolase_fold"/>
</dbReference>
<dbReference type="AlphaFoldDB" id="A0A6I4II98"/>
<dbReference type="Pfam" id="PF12146">
    <property type="entry name" value="Hydrolase_4"/>
    <property type="match status" value="1"/>
</dbReference>
<dbReference type="Gene3D" id="3.40.50.1820">
    <property type="entry name" value="alpha/beta hydrolase"/>
    <property type="match status" value="1"/>
</dbReference>
<sequence>MKKILLTCILALVTLATYAQTITGTWYGTLKIGENPLHVVFHVTKSGNDYVTTMDSPDQGAMGIATDKTQFLNNELTIEAAKFGMKYTGTFKADSNKINGIFKQGPASLPLVLTPNKPADSKKASVKRPQDPTSFPYKQEDITFNNVKAGNILAGTLTIPTGKKPEKVVILISGSGPQDRNEEVAQFNHRPFLVWSDWLTKQGIAVLRYDDRGVGKSTGKFGTATSAEFADDAEAAVNYLQSRPEFKGISIGLMGHSEGGMIAPMVAARNNKVKFVVLLAAPGVPINELMVQQSTDQMRLSGAPENIITQSVSTNSKLFKAMRQFNNLPEAAFKAKMDTVIYQQLRATPKEALGGQSIDDVAKRTTSQIYTPWFRYFIAYNPAANIEKLRCPVLALNGTLDMQVQEKANLAGIKAALIKGGNKHFEVVTLPKLNHLFQLASTGSGSEYAKIDETVNPSALVKVSNWITQLK</sequence>
<keyword evidence="3" id="KW-0732">Signal</keyword>
<dbReference type="RefSeq" id="WP_157543338.1">
    <property type="nucleotide sequence ID" value="NZ_WQLA01000008.1"/>
</dbReference>
<dbReference type="PANTHER" id="PTHR43265:SF1">
    <property type="entry name" value="ESTERASE ESTD"/>
    <property type="match status" value="1"/>
</dbReference>
<feature type="region of interest" description="Disordered" evidence="2">
    <location>
        <begin position="116"/>
        <end position="137"/>
    </location>
</feature>
<keyword evidence="1 5" id="KW-0378">Hydrolase</keyword>
<evidence type="ECO:0000259" key="4">
    <source>
        <dbReference type="Pfam" id="PF12146"/>
    </source>
</evidence>
<proteinExistence type="predicted"/>
<dbReference type="GO" id="GO:0006508">
    <property type="term" value="P:proteolysis"/>
    <property type="evidence" value="ECO:0007669"/>
    <property type="project" value="InterPro"/>
</dbReference>
<reference evidence="5 6" key="1">
    <citation type="submission" date="2019-12" db="EMBL/GenBank/DDBJ databases">
        <title>Mucilaginibacter sp. HME9299 genome sequencing and assembly.</title>
        <authorList>
            <person name="Kang H."/>
            <person name="Kim H."/>
            <person name="Joh K."/>
        </authorList>
    </citation>
    <scope>NUCLEOTIDE SEQUENCE [LARGE SCALE GENOMIC DNA]</scope>
    <source>
        <strain evidence="5 6">HME9299</strain>
    </source>
</reference>
<comment type="caution">
    <text evidence="5">The sequence shown here is derived from an EMBL/GenBank/DDBJ whole genome shotgun (WGS) entry which is preliminary data.</text>
</comment>
<dbReference type="InterPro" id="IPR002471">
    <property type="entry name" value="Pept_S9_AS"/>
</dbReference>
<dbReference type="EMBL" id="WQLA01000008">
    <property type="protein sequence ID" value="MVN93019.1"/>
    <property type="molecule type" value="Genomic_DNA"/>
</dbReference>
<evidence type="ECO:0000256" key="1">
    <source>
        <dbReference type="ARBA" id="ARBA00022801"/>
    </source>
</evidence>
<dbReference type="InterPro" id="IPR053145">
    <property type="entry name" value="AB_hydrolase_Est10"/>
</dbReference>
<dbReference type="InterPro" id="IPR022742">
    <property type="entry name" value="Hydrolase_4"/>
</dbReference>
<dbReference type="GO" id="GO:0052689">
    <property type="term" value="F:carboxylic ester hydrolase activity"/>
    <property type="evidence" value="ECO:0007669"/>
    <property type="project" value="TreeGrafter"/>
</dbReference>
<dbReference type="GO" id="GO:0004252">
    <property type="term" value="F:serine-type endopeptidase activity"/>
    <property type="evidence" value="ECO:0007669"/>
    <property type="project" value="InterPro"/>
</dbReference>
<evidence type="ECO:0000313" key="5">
    <source>
        <dbReference type="EMBL" id="MVN93019.1"/>
    </source>
</evidence>
<evidence type="ECO:0000313" key="6">
    <source>
        <dbReference type="Proteomes" id="UP000434850"/>
    </source>
</evidence>
<organism evidence="5 6">
    <name type="scientific">Mucilaginibacter aquatilis</name>
    <dbReference type="NCBI Taxonomy" id="1517760"/>
    <lineage>
        <taxon>Bacteria</taxon>
        <taxon>Pseudomonadati</taxon>
        <taxon>Bacteroidota</taxon>
        <taxon>Sphingobacteriia</taxon>
        <taxon>Sphingobacteriales</taxon>
        <taxon>Sphingobacteriaceae</taxon>
        <taxon>Mucilaginibacter</taxon>
    </lineage>
</organism>
<dbReference type="Proteomes" id="UP000434850">
    <property type="component" value="Unassembled WGS sequence"/>
</dbReference>
<dbReference type="PANTHER" id="PTHR43265">
    <property type="entry name" value="ESTERASE ESTD"/>
    <property type="match status" value="1"/>
</dbReference>
<evidence type="ECO:0000256" key="3">
    <source>
        <dbReference type="SAM" id="SignalP"/>
    </source>
</evidence>
<dbReference type="PROSITE" id="PS00708">
    <property type="entry name" value="PRO_ENDOPEP_SER"/>
    <property type="match status" value="1"/>
</dbReference>
<dbReference type="SUPFAM" id="SSF53474">
    <property type="entry name" value="alpha/beta-Hydrolases"/>
    <property type="match status" value="1"/>
</dbReference>